<dbReference type="AlphaFoldDB" id="A0A139WWK9"/>
<sequence>MQGLPLQCKNLQEQVKSILQLIQQEPFFRSDNVTSIQSYGHVTIDTPGIANPVEKDSHFAYARIGCSDTSSVICVLKSASVGDMTKEETELLEKIGENSGIRDRVFYLFNRIGQHPARLVTGRLPRGDAKGERAWCILIKFYNSIPRRVLIESHL</sequence>
<organism evidence="1 2">
    <name type="scientific">Scytonema hofmannii PCC 7110</name>
    <dbReference type="NCBI Taxonomy" id="128403"/>
    <lineage>
        <taxon>Bacteria</taxon>
        <taxon>Bacillati</taxon>
        <taxon>Cyanobacteriota</taxon>
        <taxon>Cyanophyceae</taxon>
        <taxon>Nostocales</taxon>
        <taxon>Scytonemataceae</taxon>
        <taxon>Scytonema</taxon>
    </lineage>
</organism>
<reference evidence="1 2" key="1">
    <citation type="journal article" date="2013" name="Genome Biol. Evol.">
        <title>Genomes of Stigonematalean cyanobacteria (subsection V) and the evolution of oxygenic photosynthesis from prokaryotes to plastids.</title>
        <authorList>
            <person name="Dagan T."/>
            <person name="Roettger M."/>
            <person name="Stucken K."/>
            <person name="Landan G."/>
            <person name="Koch R."/>
            <person name="Major P."/>
            <person name="Gould S.B."/>
            <person name="Goremykin V.V."/>
            <person name="Rippka R."/>
            <person name="Tandeau de Marsac N."/>
            <person name="Gugger M."/>
            <person name="Lockhart P.J."/>
            <person name="Allen J.F."/>
            <person name="Brune I."/>
            <person name="Maus I."/>
            <person name="Puhler A."/>
            <person name="Martin W.F."/>
        </authorList>
    </citation>
    <scope>NUCLEOTIDE SEQUENCE [LARGE SCALE GENOMIC DNA]</scope>
    <source>
        <strain evidence="1 2">PCC 7110</strain>
    </source>
</reference>
<proteinExistence type="predicted"/>
<keyword evidence="2" id="KW-1185">Reference proteome</keyword>
<accession>A0A139WWK9</accession>
<evidence type="ECO:0000313" key="1">
    <source>
        <dbReference type="EMBL" id="KYC36824.1"/>
    </source>
</evidence>
<evidence type="ECO:0000313" key="2">
    <source>
        <dbReference type="Proteomes" id="UP000076925"/>
    </source>
</evidence>
<name>A0A139WWK9_9CYAN</name>
<comment type="caution">
    <text evidence="1">The sequence shown here is derived from an EMBL/GenBank/DDBJ whole genome shotgun (WGS) entry which is preliminary data.</text>
</comment>
<gene>
    <name evidence="1" type="ORF">WA1_44980</name>
</gene>
<dbReference type="Proteomes" id="UP000076925">
    <property type="component" value="Unassembled WGS sequence"/>
</dbReference>
<dbReference type="STRING" id="128403.WA1_44980"/>
<dbReference type="EMBL" id="ANNX02000047">
    <property type="protein sequence ID" value="KYC36824.1"/>
    <property type="molecule type" value="Genomic_DNA"/>
</dbReference>
<protein>
    <submittedName>
        <fullName evidence="1">Uncharacterized protein</fullName>
    </submittedName>
</protein>